<dbReference type="GO" id="GO:0016491">
    <property type="term" value="F:oxidoreductase activity"/>
    <property type="evidence" value="ECO:0007669"/>
    <property type="project" value="UniProtKB-KW"/>
</dbReference>
<dbReference type="OrthoDB" id="9768329at2"/>
<dbReference type="Pfam" id="PF00361">
    <property type="entry name" value="Proton_antipo_M"/>
    <property type="match status" value="1"/>
</dbReference>
<evidence type="ECO:0000256" key="5">
    <source>
        <dbReference type="ARBA" id="ARBA00023002"/>
    </source>
</evidence>
<dbReference type="PRINTS" id="PR01437">
    <property type="entry name" value="NUOXDRDTASE4"/>
</dbReference>
<evidence type="ECO:0000256" key="6">
    <source>
        <dbReference type="ARBA" id="ARBA00023136"/>
    </source>
</evidence>
<gene>
    <name evidence="10" type="ORF">SAMN05660831_00164</name>
</gene>
<name>A0A1I1N9K5_9GAMM</name>
<evidence type="ECO:0000256" key="4">
    <source>
        <dbReference type="ARBA" id="ARBA00022989"/>
    </source>
</evidence>
<feature type="transmembrane region" description="Helical" evidence="8">
    <location>
        <begin position="330"/>
        <end position="347"/>
    </location>
</feature>
<evidence type="ECO:0000313" key="11">
    <source>
        <dbReference type="Proteomes" id="UP000198611"/>
    </source>
</evidence>
<sequence length="546" mass="55574">MAEELLFVLIPALPLAWGLLALWPPVRRLVAAGGALPAFPALVAAAVLPAGAGAESPWLLLGTEWGLEPGMRALLAVSALVWAAAGLYARGYLVGQPGRWRFDAFFHLAMAGNLGLIVATDPAAFYTLFALMSLASYGLVVHTRTGAARRAGRIYLVMAMVGEVALLAGLVGVATNHQGLWPALALGLAIKAGVIPLHVWLPLAHPVAPVPASAVLSAAMIKAGLVGWLRFPPPADETVLWGMVLLTLGIVGALVAAAVGLTQRRPKEVLAYSSVSQMGVMVAALGTAWAHPALAGPLQAAVIAYAVHHALTKGTLFLAVGWLDRGGGGAARIALAVAALAMAGLPATGGAAAKALLKEPLKALPEAAGLGATLLALSALATATLMVRLWVVTRPMAGSEVGPAPRPMAVATTAVAAAMLAVPLLWGPLAAGLAASVNKGLFQTLAPLLLAGVLGAWLLRWRGDAPWGPAIPAGDLLALGSRWRRRAGPRRHRVGRGVEPRPWLPHGLGAVSSGLRRAEGGLAAWGGLGLALGVVLGLLAVTLLGG</sequence>
<dbReference type="InterPro" id="IPR052175">
    <property type="entry name" value="ComplexI-like_HydComp"/>
</dbReference>
<dbReference type="GO" id="GO:0016829">
    <property type="term" value="F:lyase activity"/>
    <property type="evidence" value="ECO:0007669"/>
    <property type="project" value="UniProtKB-KW"/>
</dbReference>
<evidence type="ECO:0000256" key="3">
    <source>
        <dbReference type="ARBA" id="ARBA00022692"/>
    </source>
</evidence>
<feature type="transmembrane region" description="Helical" evidence="8">
    <location>
        <begin position="269"/>
        <end position="290"/>
    </location>
</feature>
<evidence type="ECO:0000256" key="8">
    <source>
        <dbReference type="SAM" id="Phobius"/>
    </source>
</evidence>
<feature type="transmembrane region" description="Helical" evidence="8">
    <location>
        <begin position="367"/>
        <end position="387"/>
    </location>
</feature>
<keyword evidence="4 8" id="KW-1133">Transmembrane helix</keyword>
<comment type="subcellular location">
    <subcellularLocation>
        <location evidence="1">Cell membrane</location>
        <topology evidence="1">Multi-pass membrane protein</topology>
    </subcellularLocation>
    <subcellularLocation>
        <location evidence="7">Membrane</location>
        <topology evidence="7">Multi-pass membrane protein</topology>
    </subcellularLocation>
</comment>
<evidence type="ECO:0000256" key="7">
    <source>
        <dbReference type="RuleBase" id="RU000320"/>
    </source>
</evidence>
<feature type="transmembrane region" description="Helical" evidence="8">
    <location>
        <begin position="302"/>
        <end position="323"/>
    </location>
</feature>
<protein>
    <submittedName>
        <fullName evidence="10">Formate hydrogenlyase subunit 3/Multisubunit Na+/H+ antiporter, MnhD subunit</fullName>
    </submittedName>
</protein>
<feature type="transmembrane region" description="Helical" evidence="8">
    <location>
        <begin position="441"/>
        <end position="459"/>
    </location>
</feature>
<keyword evidence="2" id="KW-1003">Cell membrane</keyword>
<dbReference type="Proteomes" id="UP000198611">
    <property type="component" value="Unassembled WGS sequence"/>
</dbReference>
<dbReference type="GO" id="GO:0008137">
    <property type="term" value="F:NADH dehydrogenase (ubiquinone) activity"/>
    <property type="evidence" value="ECO:0007669"/>
    <property type="project" value="InterPro"/>
</dbReference>
<dbReference type="EMBL" id="FOMJ01000001">
    <property type="protein sequence ID" value="SFC94046.1"/>
    <property type="molecule type" value="Genomic_DNA"/>
</dbReference>
<feature type="transmembrane region" description="Helical" evidence="8">
    <location>
        <begin position="154"/>
        <end position="174"/>
    </location>
</feature>
<feature type="transmembrane region" description="Helical" evidence="8">
    <location>
        <begin position="408"/>
        <end position="429"/>
    </location>
</feature>
<feature type="domain" description="NADH:quinone oxidoreductase/Mrp antiporter transmembrane" evidence="9">
    <location>
        <begin position="183"/>
        <end position="348"/>
    </location>
</feature>
<feature type="transmembrane region" description="Helical" evidence="8">
    <location>
        <begin position="70"/>
        <end position="88"/>
    </location>
</feature>
<organism evidence="10 11">
    <name type="scientific">Thiohalospira halophila DSM 15071</name>
    <dbReference type="NCBI Taxonomy" id="1123397"/>
    <lineage>
        <taxon>Bacteria</taxon>
        <taxon>Pseudomonadati</taxon>
        <taxon>Pseudomonadota</taxon>
        <taxon>Gammaproteobacteria</taxon>
        <taxon>Thiohalospirales</taxon>
        <taxon>Thiohalospiraceae</taxon>
        <taxon>Thiohalospira</taxon>
    </lineage>
</organism>
<dbReference type="STRING" id="1123397.SAMN05660831_00164"/>
<accession>A0A1I1N9K5</accession>
<proteinExistence type="predicted"/>
<evidence type="ECO:0000256" key="1">
    <source>
        <dbReference type="ARBA" id="ARBA00004651"/>
    </source>
</evidence>
<dbReference type="PANTHER" id="PTHR42682">
    <property type="entry name" value="HYDROGENASE-4 COMPONENT F"/>
    <property type="match status" value="1"/>
</dbReference>
<feature type="transmembrane region" description="Helical" evidence="8">
    <location>
        <begin position="124"/>
        <end position="142"/>
    </location>
</feature>
<feature type="transmembrane region" description="Helical" evidence="8">
    <location>
        <begin position="180"/>
        <end position="201"/>
    </location>
</feature>
<feature type="transmembrane region" description="Helical" evidence="8">
    <location>
        <begin position="6"/>
        <end position="23"/>
    </location>
</feature>
<feature type="transmembrane region" description="Helical" evidence="8">
    <location>
        <begin position="30"/>
        <end position="50"/>
    </location>
</feature>
<evidence type="ECO:0000256" key="2">
    <source>
        <dbReference type="ARBA" id="ARBA00022475"/>
    </source>
</evidence>
<dbReference type="GO" id="GO:0005886">
    <property type="term" value="C:plasma membrane"/>
    <property type="evidence" value="ECO:0007669"/>
    <property type="project" value="UniProtKB-SubCell"/>
</dbReference>
<keyword evidence="10" id="KW-0456">Lyase</keyword>
<reference evidence="10 11" key="1">
    <citation type="submission" date="2016-10" db="EMBL/GenBank/DDBJ databases">
        <authorList>
            <person name="de Groot N.N."/>
        </authorList>
    </citation>
    <scope>NUCLEOTIDE SEQUENCE [LARGE SCALE GENOMIC DNA]</scope>
    <source>
        <strain evidence="10 11">HL3</strain>
    </source>
</reference>
<dbReference type="GO" id="GO:0042773">
    <property type="term" value="P:ATP synthesis coupled electron transport"/>
    <property type="evidence" value="ECO:0007669"/>
    <property type="project" value="InterPro"/>
</dbReference>
<dbReference type="InterPro" id="IPR003918">
    <property type="entry name" value="NADH_UbQ_OxRdtase"/>
</dbReference>
<evidence type="ECO:0000259" key="9">
    <source>
        <dbReference type="Pfam" id="PF00361"/>
    </source>
</evidence>
<dbReference type="AlphaFoldDB" id="A0A1I1N9K5"/>
<dbReference type="PANTHER" id="PTHR42682:SF4">
    <property type="entry name" value="NADH-UBIQUINONE_PLASTOQUINONE"/>
    <property type="match status" value="1"/>
</dbReference>
<evidence type="ECO:0000313" key="10">
    <source>
        <dbReference type="EMBL" id="SFC94046.1"/>
    </source>
</evidence>
<feature type="transmembrane region" description="Helical" evidence="8">
    <location>
        <begin position="240"/>
        <end position="262"/>
    </location>
</feature>
<feature type="transmembrane region" description="Helical" evidence="8">
    <location>
        <begin position="522"/>
        <end position="544"/>
    </location>
</feature>
<dbReference type="InterPro" id="IPR001750">
    <property type="entry name" value="ND/Mrp_TM"/>
</dbReference>
<keyword evidence="11" id="KW-1185">Reference proteome</keyword>
<keyword evidence="3 7" id="KW-0812">Transmembrane</keyword>
<keyword evidence="5" id="KW-0560">Oxidoreductase</keyword>
<keyword evidence="6 8" id="KW-0472">Membrane</keyword>
<dbReference type="RefSeq" id="WP_093426857.1">
    <property type="nucleotide sequence ID" value="NZ_FOMJ01000001.1"/>
</dbReference>